<keyword evidence="4" id="KW-1185">Reference proteome</keyword>
<protein>
    <submittedName>
        <fullName evidence="3">YdcF family protein</fullName>
    </submittedName>
</protein>
<keyword evidence="1" id="KW-0812">Transmembrane</keyword>
<dbReference type="RefSeq" id="WP_313792650.1">
    <property type="nucleotide sequence ID" value="NZ_CP102453.1"/>
</dbReference>
<keyword evidence="1" id="KW-1133">Transmembrane helix</keyword>
<evidence type="ECO:0000256" key="1">
    <source>
        <dbReference type="SAM" id="Phobius"/>
    </source>
</evidence>
<keyword evidence="1" id="KW-0472">Membrane</keyword>
<dbReference type="PANTHER" id="PTHR30336">
    <property type="entry name" value="INNER MEMBRANE PROTEIN, PROBABLE PERMEASE"/>
    <property type="match status" value="1"/>
</dbReference>
<proteinExistence type="predicted"/>
<dbReference type="Proteomes" id="UP001315967">
    <property type="component" value="Chromosome"/>
</dbReference>
<dbReference type="Gene3D" id="3.40.50.620">
    <property type="entry name" value="HUPs"/>
    <property type="match status" value="1"/>
</dbReference>
<name>A0ABY5P3Y6_9LACT</name>
<accession>A0ABY5P3Y6</accession>
<feature type="domain" description="DUF218" evidence="2">
    <location>
        <begin position="163"/>
        <end position="310"/>
    </location>
</feature>
<feature type="transmembrane region" description="Helical" evidence="1">
    <location>
        <begin position="95"/>
        <end position="116"/>
    </location>
</feature>
<evidence type="ECO:0000259" key="2">
    <source>
        <dbReference type="Pfam" id="PF02698"/>
    </source>
</evidence>
<dbReference type="CDD" id="cd06259">
    <property type="entry name" value="YdcF-like"/>
    <property type="match status" value="1"/>
</dbReference>
<dbReference type="Pfam" id="PF02698">
    <property type="entry name" value="DUF218"/>
    <property type="match status" value="1"/>
</dbReference>
<dbReference type="EMBL" id="CP102453">
    <property type="protein sequence ID" value="UUX33148.1"/>
    <property type="molecule type" value="Genomic_DNA"/>
</dbReference>
<reference evidence="3 4" key="1">
    <citation type="submission" date="2022-08" db="EMBL/GenBank/DDBJ databases">
        <title>Aerococcaceae sp. nov isolated from spoiled eye mask.</title>
        <authorList>
            <person name="Zhou G."/>
            <person name="Xie X.-B."/>
            <person name="Shi Q.-S."/>
            <person name="Wang Y.-S."/>
            <person name="Wen X."/>
            <person name="Peng H."/>
            <person name="Yang X.-J."/>
            <person name="Tao H.-B."/>
            <person name="Huang X.-M."/>
        </authorList>
    </citation>
    <scope>NUCLEOTIDE SEQUENCE [LARGE SCALE GENOMIC DNA]</scope>
    <source>
        <strain evidence="4">DM20194951</strain>
    </source>
</reference>
<dbReference type="InterPro" id="IPR014729">
    <property type="entry name" value="Rossmann-like_a/b/a_fold"/>
</dbReference>
<feature type="transmembrane region" description="Helical" evidence="1">
    <location>
        <begin position="55"/>
        <end position="83"/>
    </location>
</feature>
<evidence type="ECO:0000313" key="4">
    <source>
        <dbReference type="Proteomes" id="UP001315967"/>
    </source>
</evidence>
<feature type="transmembrane region" description="Helical" evidence="1">
    <location>
        <begin position="128"/>
        <end position="154"/>
    </location>
</feature>
<organism evidence="3 4">
    <name type="scientific">Fundicoccus culcitae</name>
    <dbReference type="NCBI Taxonomy" id="2969821"/>
    <lineage>
        <taxon>Bacteria</taxon>
        <taxon>Bacillati</taxon>
        <taxon>Bacillota</taxon>
        <taxon>Bacilli</taxon>
        <taxon>Lactobacillales</taxon>
        <taxon>Aerococcaceae</taxon>
        <taxon>Fundicoccus</taxon>
    </lineage>
</organism>
<feature type="transmembrane region" description="Helical" evidence="1">
    <location>
        <begin position="308"/>
        <end position="331"/>
    </location>
</feature>
<dbReference type="PANTHER" id="PTHR30336:SF4">
    <property type="entry name" value="ENVELOPE BIOGENESIS FACTOR ELYC"/>
    <property type="match status" value="1"/>
</dbReference>
<dbReference type="InterPro" id="IPR003848">
    <property type="entry name" value="DUF218"/>
</dbReference>
<gene>
    <name evidence="3" type="ORF">NRE15_09565</name>
</gene>
<evidence type="ECO:0000313" key="3">
    <source>
        <dbReference type="EMBL" id="UUX33148.1"/>
    </source>
</evidence>
<dbReference type="InterPro" id="IPR051599">
    <property type="entry name" value="Cell_Envelope_Assoc"/>
</dbReference>
<sequence>MLYLFSAIFAILTIIAWYIQRPFLQPIVFAIYGIVSLILAVYQSSSWTPIFVVRYFLMIISSLIIVAMPIFILLIMLLLIYNLLQKKQQTVWNRLINMAMIISLTLFLVYTVWGLINIRTIDFTSFYSLYSTLALYFTTLFISYYLIIFVIHLWPAKNPSNLLIILGSDVGESGEILETLKRRLDTGCDYYNKYSRLSTEPITFIVTGGKATKYRLSEADYMAQYLIANGIPTEQIIIESQAENTDENFSFIKEIIESMDPKPQISIITSKFHLIRANFFAWRQSVRANYIGSSSPLYLWPYAIIREYIAFVILTKEINFVFLVYLIISILQIF</sequence>
<feature type="transmembrane region" description="Helical" evidence="1">
    <location>
        <begin position="26"/>
        <end position="43"/>
    </location>
</feature>